<dbReference type="NCBIfam" id="TIGR00478">
    <property type="entry name" value="tly"/>
    <property type="match status" value="1"/>
</dbReference>
<sequence>MTASVIRLDQLLVERGLVETRSRARAAILAGAVRVDGTVIAKPAARVARDAALALDPGLDTHVSRAALKLIHALDRFGIDPGGLVALDLGASTGGFTEVLLERGAARVHAVDVGHGQLHPRLAGDPRVIVHEGVNARALDGTVVPEAPALVVCDVSFIGLKLALPPALALAAPGAWLVALVKPQFEVGREGLGKGGIVRDEALREEVCADIRRWLEETAGWTVAGLVRSPITGGDGNVEYLVAARKPMG</sequence>
<dbReference type="SUPFAM" id="SSF55174">
    <property type="entry name" value="Alpha-L RNA-binding motif"/>
    <property type="match status" value="1"/>
</dbReference>
<dbReference type="PANTHER" id="PTHR32319:SF0">
    <property type="entry name" value="BACTERIAL HEMOLYSIN-LIKE PROTEIN"/>
    <property type="match status" value="1"/>
</dbReference>
<dbReference type="RefSeq" id="WP_213163304.1">
    <property type="nucleotide sequence ID" value="NZ_CP058214.1"/>
</dbReference>
<feature type="domain" description="RNA-binding S4" evidence="4">
    <location>
        <begin position="6"/>
        <end position="71"/>
    </location>
</feature>
<dbReference type="AlphaFoldDB" id="A0A7S8HB32"/>
<comment type="similarity">
    <text evidence="2">Belongs to the TlyA family.</text>
</comment>
<keyword evidence="5" id="KW-0808">Transferase</keyword>
<keyword evidence="1 3" id="KW-0694">RNA-binding</keyword>
<dbReference type="EMBL" id="CP058214">
    <property type="protein sequence ID" value="QPC42074.1"/>
    <property type="molecule type" value="Genomic_DNA"/>
</dbReference>
<dbReference type="Pfam" id="PF01479">
    <property type="entry name" value="S4"/>
    <property type="match status" value="1"/>
</dbReference>
<dbReference type="PIRSF" id="PIRSF005578">
    <property type="entry name" value="TlyA"/>
    <property type="match status" value="1"/>
</dbReference>
<evidence type="ECO:0000313" key="5">
    <source>
        <dbReference type="EMBL" id="QPC42074.1"/>
    </source>
</evidence>
<accession>A0A7S8HB32</accession>
<evidence type="ECO:0000313" key="6">
    <source>
        <dbReference type="Proteomes" id="UP000593594"/>
    </source>
</evidence>
<dbReference type="Gene3D" id="3.40.50.150">
    <property type="entry name" value="Vaccinia Virus protein VP39"/>
    <property type="match status" value="1"/>
</dbReference>
<dbReference type="GO" id="GO:0032259">
    <property type="term" value="P:methylation"/>
    <property type="evidence" value="ECO:0007669"/>
    <property type="project" value="UniProtKB-KW"/>
</dbReference>
<dbReference type="InterPro" id="IPR029063">
    <property type="entry name" value="SAM-dependent_MTases_sf"/>
</dbReference>
<dbReference type="PANTHER" id="PTHR32319">
    <property type="entry name" value="BACTERIAL HEMOLYSIN-LIKE PROTEIN"/>
    <property type="match status" value="1"/>
</dbReference>
<dbReference type="InterPro" id="IPR002942">
    <property type="entry name" value="S4_RNA-bd"/>
</dbReference>
<organism evidence="5 6">
    <name type="scientific">Kaustia mangrovi</name>
    <dbReference type="NCBI Taxonomy" id="2593653"/>
    <lineage>
        <taxon>Bacteria</taxon>
        <taxon>Pseudomonadati</taxon>
        <taxon>Pseudomonadota</taxon>
        <taxon>Alphaproteobacteria</taxon>
        <taxon>Hyphomicrobiales</taxon>
        <taxon>Parvibaculaceae</taxon>
        <taxon>Kaustia</taxon>
    </lineage>
</organism>
<dbReference type="Pfam" id="PF01728">
    <property type="entry name" value="FtsJ"/>
    <property type="match status" value="1"/>
</dbReference>
<dbReference type="InterPro" id="IPR002877">
    <property type="entry name" value="RNA_MeTrfase_FtsJ_dom"/>
</dbReference>
<dbReference type="Gene3D" id="3.10.290.10">
    <property type="entry name" value="RNA-binding S4 domain"/>
    <property type="match status" value="1"/>
</dbReference>
<evidence type="ECO:0000256" key="3">
    <source>
        <dbReference type="PROSITE-ProRule" id="PRU00182"/>
    </source>
</evidence>
<dbReference type="PROSITE" id="PS50889">
    <property type="entry name" value="S4"/>
    <property type="match status" value="1"/>
</dbReference>
<dbReference type="SUPFAM" id="SSF53335">
    <property type="entry name" value="S-adenosyl-L-methionine-dependent methyltransferases"/>
    <property type="match status" value="1"/>
</dbReference>
<proteinExistence type="inferred from homology"/>
<dbReference type="InterPro" id="IPR036986">
    <property type="entry name" value="S4_RNA-bd_sf"/>
</dbReference>
<dbReference type="Proteomes" id="UP000593594">
    <property type="component" value="Chromosome"/>
</dbReference>
<dbReference type="CDD" id="cd02440">
    <property type="entry name" value="AdoMet_MTases"/>
    <property type="match status" value="1"/>
</dbReference>
<protein>
    <submittedName>
        <fullName evidence="5">TlyA family RNA methyltransferase</fullName>
    </submittedName>
</protein>
<dbReference type="InterPro" id="IPR047048">
    <property type="entry name" value="TlyA"/>
</dbReference>
<keyword evidence="5" id="KW-0489">Methyltransferase</keyword>
<name>A0A7S8HB32_9HYPH</name>
<keyword evidence="6" id="KW-1185">Reference proteome</keyword>
<reference evidence="5 6" key="1">
    <citation type="submission" date="2020-06" db="EMBL/GenBank/DDBJ databases">
        <title>Genome sequence of 2 isolates from Red Sea Mangroves.</title>
        <authorList>
            <person name="Sefrji F."/>
            <person name="Michoud G."/>
            <person name="Merlino G."/>
            <person name="Daffonchio D."/>
        </authorList>
    </citation>
    <scope>NUCLEOTIDE SEQUENCE [LARGE SCALE GENOMIC DNA]</scope>
    <source>
        <strain evidence="5 6">R1DC25</strain>
    </source>
</reference>
<dbReference type="InterPro" id="IPR004538">
    <property type="entry name" value="Hemolysin_A/TlyA"/>
</dbReference>
<gene>
    <name evidence="5" type="ORF">HW532_04740</name>
</gene>
<dbReference type="SMART" id="SM00363">
    <property type="entry name" value="S4"/>
    <property type="match status" value="1"/>
</dbReference>
<evidence type="ECO:0000256" key="2">
    <source>
        <dbReference type="ARBA" id="ARBA00029460"/>
    </source>
</evidence>
<dbReference type="GO" id="GO:0003723">
    <property type="term" value="F:RNA binding"/>
    <property type="evidence" value="ECO:0007669"/>
    <property type="project" value="UniProtKB-KW"/>
</dbReference>
<dbReference type="CDD" id="cd00165">
    <property type="entry name" value="S4"/>
    <property type="match status" value="1"/>
</dbReference>
<dbReference type="KEGG" id="kmn:HW532_04740"/>
<evidence type="ECO:0000259" key="4">
    <source>
        <dbReference type="SMART" id="SM00363"/>
    </source>
</evidence>
<dbReference type="GO" id="GO:0008168">
    <property type="term" value="F:methyltransferase activity"/>
    <property type="evidence" value="ECO:0007669"/>
    <property type="project" value="UniProtKB-KW"/>
</dbReference>
<evidence type="ECO:0000256" key="1">
    <source>
        <dbReference type="ARBA" id="ARBA00022884"/>
    </source>
</evidence>